<feature type="transmembrane region" description="Helical" evidence="2">
    <location>
        <begin position="128"/>
        <end position="153"/>
    </location>
</feature>
<feature type="transmembrane region" description="Helical" evidence="2">
    <location>
        <begin position="20"/>
        <end position="46"/>
    </location>
</feature>
<sequence length="341" mass="36340">MASLPGFPIPTGGPSPASVLGGFSMTQCLAVLLYGMMVAQAYVYMLHSKSDRAALKAVVVAVCFLETLHTAFLLHQLYFYTVLNFLNLAEASNIVWSTGPSVLLETFICALVQGFYVYRIWILSDGSVISTIAPAVLLVGRVAFGFASSIIIMTSTTFADIRGHTGPMFAVTCGLALSLVTDLVIALLLIFYLFRSEAAWISAESVVRGLIAYTVNTGALTTIASLLVLVTFLSLKQSLLFGGLLMLRSKLYSISFLGTLNARHGAQTGAFPTTGYTTTGYTSTNESELTTFRGTDMVDHSGYKVGGKATTVDAHESIMSSPTVVHDSPTPGKSSFNSARV</sequence>
<gene>
    <name evidence="4" type="ORF">GFSPODELE1_LOCUS4611</name>
</gene>
<feature type="transmembrane region" description="Helical" evidence="2">
    <location>
        <begin position="53"/>
        <end position="74"/>
    </location>
</feature>
<evidence type="ECO:0000256" key="2">
    <source>
        <dbReference type="SAM" id="Phobius"/>
    </source>
</evidence>
<dbReference type="Pfam" id="PF20152">
    <property type="entry name" value="DUF6534"/>
    <property type="match status" value="1"/>
</dbReference>
<evidence type="ECO:0000256" key="1">
    <source>
        <dbReference type="SAM" id="MobiDB-lite"/>
    </source>
</evidence>
<evidence type="ECO:0000313" key="4">
    <source>
        <dbReference type="EMBL" id="CAL1703503.1"/>
    </source>
</evidence>
<name>A0ABP1D6K5_9APHY</name>
<evidence type="ECO:0000259" key="3">
    <source>
        <dbReference type="Pfam" id="PF20152"/>
    </source>
</evidence>
<dbReference type="EMBL" id="OZ037946">
    <property type="protein sequence ID" value="CAL1703503.1"/>
    <property type="molecule type" value="Genomic_DNA"/>
</dbReference>
<keyword evidence="2" id="KW-0472">Membrane</keyword>
<dbReference type="PANTHER" id="PTHR40465">
    <property type="entry name" value="CHROMOSOME 1, WHOLE GENOME SHOTGUN SEQUENCE"/>
    <property type="match status" value="1"/>
</dbReference>
<keyword evidence="2" id="KW-1133">Transmembrane helix</keyword>
<feature type="transmembrane region" description="Helical" evidence="2">
    <location>
        <begin position="94"/>
        <end position="116"/>
    </location>
</feature>
<feature type="domain" description="DUF6534" evidence="3">
    <location>
        <begin position="178"/>
        <end position="264"/>
    </location>
</feature>
<reference evidence="5" key="1">
    <citation type="submission" date="2024-04" db="EMBL/GenBank/DDBJ databases">
        <authorList>
            <person name="Shaw F."/>
            <person name="Minotto A."/>
        </authorList>
    </citation>
    <scope>NUCLEOTIDE SEQUENCE [LARGE SCALE GENOMIC DNA]</scope>
</reference>
<organism evidence="4 5">
    <name type="scientific">Somion occarium</name>
    <dbReference type="NCBI Taxonomy" id="3059160"/>
    <lineage>
        <taxon>Eukaryota</taxon>
        <taxon>Fungi</taxon>
        <taxon>Dikarya</taxon>
        <taxon>Basidiomycota</taxon>
        <taxon>Agaricomycotina</taxon>
        <taxon>Agaricomycetes</taxon>
        <taxon>Polyporales</taxon>
        <taxon>Cerrenaceae</taxon>
        <taxon>Somion</taxon>
    </lineage>
</organism>
<evidence type="ECO:0000313" key="5">
    <source>
        <dbReference type="Proteomes" id="UP001497453"/>
    </source>
</evidence>
<keyword evidence="2" id="KW-0812">Transmembrane</keyword>
<dbReference type="PANTHER" id="PTHR40465:SF1">
    <property type="entry name" value="DUF6534 DOMAIN-CONTAINING PROTEIN"/>
    <property type="match status" value="1"/>
</dbReference>
<accession>A0ABP1D6K5</accession>
<dbReference type="Proteomes" id="UP001497453">
    <property type="component" value="Chromosome 3"/>
</dbReference>
<feature type="transmembrane region" description="Helical" evidence="2">
    <location>
        <begin position="206"/>
        <end position="233"/>
    </location>
</feature>
<feature type="compositionally biased region" description="Polar residues" evidence="1">
    <location>
        <begin position="331"/>
        <end position="341"/>
    </location>
</feature>
<feature type="region of interest" description="Disordered" evidence="1">
    <location>
        <begin position="319"/>
        <end position="341"/>
    </location>
</feature>
<keyword evidence="5" id="KW-1185">Reference proteome</keyword>
<dbReference type="InterPro" id="IPR045339">
    <property type="entry name" value="DUF6534"/>
</dbReference>
<proteinExistence type="predicted"/>
<protein>
    <recommendedName>
        <fullName evidence="3">DUF6534 domain-containing protein</fullName>
    </recommendedName>
</protein>
<feature type="transmembrane region" description="Helical" evidence="2">
    <location>
        <begin position="168"/>
        <end position="194"/>
    </location>
</feature>